<organism evidence="1 2">
    <name type="scientific">Aspergillus sclerotiicarbonarius (strain CBS 121057 / IBT 28362)</name>
    <dbReference type="NCBI Taxonomy" id="1448318"/>
    <lineage>
        <taxon>Eukaryota</taxon>
        <taxon>Fungi</taxon>
        <taxon>Dikarya</taxon>
        <taxon>Ascomycota</taxon>
        <taxon>Pezizomycotina</taxon>
        <taxon>Eurotiomycetes</taxon>
        <taxon>Eurotiomycetidae</taxon>
        <taxon>Eurotiales</taxon>
        <taxon>Aspergillaceae</taxon>
        <taxon>Aspergillus</taxon>
        <taxon>Aspergillus subgen. Circumdati</taxon>
    </lineage>
</organism>
<evidence type="ECO:0000313" key="2">
    <source>
        <dbReference type="Proteomes" id="UP000248423"/>
    </source>
</evidence>
<reference evidence="1 2" key="1">
    <citation type="submission" date="2018-02" db="EMBL/GenBank/DDBJ databases">
        <title>The genomes of Aspergillus section Nigri reveals drivers in fungal speciation.</title>
        <authorList>
            <consortium name="DOE Joint Genome Institute"/>
            <person name="Vesth T.C."/>
            <person name="Nybo J."/>
            <person name="Theobald S."/>
            <person name="Brandl J."/>
            <person name="Frisvad J.C."/>
            <person name="Nielsen K.F."/>
            <person name="Lyhne E.K."/>
            <person name="Kogle M.E."/>
            <person name="Kuo A."/>
            <person name="Riley R."/>
            <person name="Clum A."/>
            <person name="Nolan M."/>
            <person name="Lipzen A."/>
            <person name="Salamov A."/>
            <person name="Henrissat B."/>
            <person name="Wiebenga A."/>
            <person name="De vries R.P."/>
            <person name="Grigoriev I.V."/>
            <person name="Mortensen U.H."/>
            <person name="Andersen M.R."/>
            <person name="Baker S.E."/>
        </authorList>
    </citation>
    <scope>NUCLEOTIDE SEQUENCE [LARGE SCALE GENOMIC DNA]</scope>
    <source>
        <strain evidence="1 2">CBS 121057</strain>
    </source>
</reference>
<dbReference type="AlphaFoldDB" id="A0A319EA95"/>
<keyword evidence="2" id="KW-1185">Reference proteome</keyword>
<gene>
    <name evidence="1" type="ORF">BO78DRAFT_444903</name>
</gene>
<dbReference type="Proteomes" id="UP000248423">
    <property type="component" value="Unassembled WGS sequence"/>
</dbReference>
<protein>
    <recommendedName>
        <fullName evidence="3">Ankyrin</fullName>
    </recommendedName>
</protein>
<proteinExistence type="predicted"/>
<dbReference type="VEuPathDB" id="FungiDB:BO78DRAFT_444903"/>
<evidence type="ECO:0008006" key="3">
    <source>
        <dbReference type="Google" id="ProtNLM"/>
    </source>
</evidence>
<evidence type="ECO:0000313" key="1">
    <source>
        <dbReference type="EMBL" id="PYI06711.1"/>
    </source>
</evidence>
<accession>A0A319EA95</accession>
<sequence length="248" mass="28004">MAPTCTRRKMAISTYYLWQYARETWIQSSGFYSMALLHHISTFTPNKASFERATDYDPESRSMAEALARYGCFGRAGRESPHGNDALAMIALRGNLQEARIATSKKWGTASLLVARGASARIEDTRGSTPVDLAVRGDPKIVHDIFGAWEGHYQYISWNQGAQEPFSVNICRDDLEGDSPMITFSSEDHDLVGPFSVYGFLDAKGKVWFVKLYAKLGWLYRGELSQDRKTMKGTWGSNRKLWYVISKN</sequence>
<dbReference type="EMBL" id="KZ826347">
    <property type="protein sequence ID" value="PYI06711.1"/>
    <property type="molecule type" value="Genomic_DNA"/>
</dbReference>
<dbReference type="OrthoDB" id="539213at2759"/>
<name>A0A319EA95_ASPSB</name>
<dbReference type="STRING" id="1448318.A0A319EA95"/>